<gene>
    <name evidence="1" type="ORF">KFK09_001246</name>
</gene>
<dbReference type="AlphaFoldDB" id="A0A8T3C7N9"/>
<keyword evidence="2" id="KW-1185">Reference proteome</keyword>
<proteinExistence type="predicted"/>
<dbReference type="EMBL" id="JAGYWB010000002">
    <property type="protein sequence ID" value="KAI0528704.1"/>
    <property type="molecule type" value="Genomic_DNA"/>
</dbReference>
<protein>
    <submittedName>
        <fullName evidence="1">Uncharacterized protein</fullName>
    </submittedName>
</protein>
<name>A0A8T3C7N9_DENNO</name>
<accession>A0A8T3C7N9</accession>
<organism evidence="1 2">
    <name type="scientific">Dendrobium nobile</name>
    <name type="common">Orchid</name>
    <dbReference type="NCBI Taxonomy" id="94219"/>
    <lineage>
        <taxon>Eukaryota</taxon>
        <taxon>Viridiplantae</taxon>
        <taxon>Streptophyta</taxon>
        <taxon>Embryophyta</taxon>
        <taxon>Tracheophyta</taxon>
        <taxon>Spermatophyta</taxon>
        <taxon>Magnoliopsida</taxon>
        <taxon>Liliopsida</taxon>
        <taxon>Asparagales</taxon>
        <taxon>Orchidaceae</taxon>
        <taxon>Epidendroideae</taxon>
        <taxon>Malaxideae</taxon>
        <taxon>Dendrobiinae</taxon>
        <taxon>Dendrobium</taxon>
    </lineage>
</organism>
<reference evidence="1" key="1">
    <citation type="journal article" date="2022" name="Front. Genet.">
        <title>Chromosome-Scale Assembly of the Dendrobium nobile Genome Provides Insights Into the Molecular Mechanism of the Biosynthesis of the Medicinal Active Ingredient of Dendrobium.</title>
        <authorList>
            <person name="Xu Q."/>
            <person name="Niu S.-C."/>
            <person name="Li K.-L."/>
            <person name="Zheng P.-J."/>
            <person name="Zhang X.-J."/>
            <person name="Jia Y."/>
            <person name="Liu Y."/>
            <person name="Niu Y.-X."/>
            <person name="Yu L.-H."/>
            <person name="Chen D.-F."/>
            <person name="Zhang G.-Q."/>
        </authorList>
    </citation>
    <scope>NUCLEOTIDE SEQUENCE</scope>
    <source>
        <tissue evidence="1">Leaf</tissue>
    </source>
</reference>
<evidence type="ECO:0000313" key="1">
    <source>
        <dbReference type="EMBL" id="KAI0528704.1"/>
    </source>
</evidence>
<comment type="caution">
    <text evidence="1">The sequence shown here is derived from an EMBL/GenBank/DDBJ whole genome shotgun (WGS) entry which is preliminary data.</text>
</comment>
<sequence length="89" mass="10555">MKIVHGSRILREIRSFLTLRRSRCPLRNSTLKPNDEERLFIEDQSSSGVLPANECLEWNASLSLNHMKEWTVFRIWKSVSKVWNKQIEN</sequence>
<dbReference type="Proteomes" id="UP000829196">
    <property type="component" value="Unassembled WGS sequence"/>
</dbReference>
<evidence type="ECO:0000313" key="2">
    <source>
        <dbReference type="Proteomes" id="UP000829196"/>
    </source>
</evidence>